<dbReference type="EMBL" id="JABSTV010001250">
    <property type="protein sequence ID" value="KAH7955427.1"/>
    <property type="molecule type" value="Genomic_DNA"/>
</dbReference>
<feature type="signal peptide" evidence="1">
    <location>
        <begin position="1"/>
        <end position="24"/>
    </location>
</feature>
<keyword evidence="1" id="KW-0732">Signal</keyword>
<protein>
    <recommendedName>
        <fullName evidence="4">Secreted protein</fullName>
    </recommendedName>
</protein>
<keyword evidence="3" id="KW-1185">Reference proteome</keyword>
<comment type="caution">
    <text evidence="2">The sequence shown here is derived from an EMBL/GenBank/DDBJ whole genome shotgun (WGS) entry which is preliminary data.</text>
</comment>
<gene>
    <name evidence="2" type="ORF">HPB52_000871</name>
</gene>
<sequence length="155" mass="16856">MVLLGMPSFLLSNLWASFVRFASSHGGESTAPGRERTCAARAGCRPADCRPGDGTRQREAAKFKRRGRGYGPLGRCRCRGYSGMPSQAGGQQPRASEVAAFIQPRAFEVDGGFGGHRTDTLPSSRTPIQGDSEMRVLLYLIEVNLGREFPDAYSR</sequence>
<evidence type="ECO:0000313" key="2">
    <source>
        <dbReference type="EMBL" id="KAH7955427.1"/>
    </source>
</evidence>
<organism evidence="2 3">
    <name type="scientific">Rhipicephalus sanguineus</name>
    <name type="common">Brown dog tick</name>
    <name type="synonym">Ixodes sanguineus</name>
    <dbReference type="NCBI Taxonomy" id="34632"/>
    <lineage>
        <taxon>Eukaryota</taxon>
        <taxon>Metazoa</taxon>
        <taxon>Ecdysozoa</taxon>
        <taxon>Arthropoda</taxon>
        <taxon>Chelicerata</taxon>
        <taxon>Arachnida</taxon>
        <taxon>Acari</taxon>
        <taxon>Parasitiformes</taxon>
        <taxon>Ixodida</taxon>
        <taxon>Ixodoidea</taxon>
        <taxon>Ixodidae</taxon>
        <taxon>Rhipicephalinae</taxon>
        <taxon>Rhipicephalus</taxon>
        <taxon>Rhipicephalus</taxon>
    </lineage>
</organism>
<feature type="chain" id="PRO_5039040667" description="Secreted protein" evidence="1">
    <location>
        <begin position="25"/>
        <end position="155"/>
    </location>
</feature>
<reference evidence="2" key="1">
    <citation type="journal article" date="2020" name="Cell">
        <title>Large-Scale Comparative Analyses of Tick Genomes Elucidate Their Genetic Diversity and Vector Capacities.</title>
        <authorList>
            <consortium name="Tick Genome and Microbiome Consortium (TIGMIC)"/>
            <person name="Jia N."/>
            <person name="Wang J."/>
            <person name="Shi W."/>
            <person name="Du L."/>
            <person name="Sun Y."/>
            <person name="Zhan W."/>
            <person name="Jiang J.F."/>
            <person name="Wang Q."/>
            <person name="Zhang B."/>
            <person name="Ji P."/>
            <person name="Bell-Sakyi L."/>
            <person name="Cui X.M."/>
            <person name="Yuan T.T."/>
            <person name="Jiang B.G."/>
            <person name="Yang W.F."/>
            <person name="Lam T.T."/>
            <person name="Chang Q.C."/>
            <person name="Ding S.J."/>
            <person name="Wang X.J."/>
            <person name="Zhu J.G."/>
            <person name="Ruan X.D."/>
            <person name="Zhao L."/>
            <person name="Wei J.T."/>
            <person name="Ye R.Z."/>
            <person name="Que T.C."/>
            <person name="Du C.H."/>
            <person name="Zhou Y.H."/>
            <person name="Cheng J.X."/>
            <person name="Dai P.F."/>
            <person name="Guo W.B."/>
            <person name="Han X.H."/>
            <person name="Huang E.J."/>
            <person name="Li L.F."/>
            <person name="Wei W."/>
            <person name="Gao Y.C."/>
            <person name="Liu J.Z."/>
            <person name="Shao H.Z."/>
            <person name="Wang X."/>
            <person name="Wang C.C."/>
            <person name="Yang T.C."/>
            <person name="Huo Q.B."/>
            <person name="Li W."/>
            <person name="Chen H.Y."/>
            <person name="Chen S.E."/>
            <person name="Zhou L.G."/>
            <person name="Ni X.B."/>
            <person name="Tian J.H."/>
            <person name="Sheng Y."/>
            <person name="Liu T."/>
            <person name="Pan Y.S."/>
            <person name="Xia L.Y."/>
            <person name="Li J."/>
            <person name="Zhao F."/>
            <person name="Cao W.C."/>
        </authorList>
    </citation>
    <scope>NUCLEOTIDE SEQUENCE</scope>
    <source>
        <strain evidence="2">Rsan-2018</strain>
    </source>
</reference>
<evidence type="ECO:0000313" key="3">
    <source>
        <dbReference type="Proteomes" id="UP000821837"/>
    </source>
</evidence>
<dbReference type="Proteomes" id="UP000821837">
    <property type="component" value="Unassembled WGS sequence"/>
</dbReference>
<proteinExistence type="predicted"/>
<reference evidence="2" key="2">
    <citation type="submission" date="2021-09" db="EMBL/GenBank/DDBJ databases">
        <authorList>
            <person name="Jia N."/>
            <person name="Wang J."/>
            <person name="Shi W."/>
            <person name="Du L."/>
            <person name="Sun Y."/>
            <person name="Zhan W."/>
            <person name="Jiang J."/>
            <person name="Wang Q."/>
            <person name="Zhang B."/>
            <person name="Ji P."/>
            <person name="Sakyi L.B."/>
            <person name="Cui X."/>
            <person name="Yuan T."/>
            <person name="Jiang B."/>
            <person name="Yang W."/>
            <person name="Lam T.T.-Y."/>
            <person name="Chang Q."/>
            <person name="Ding S."/>
            <person name="Wang X."/>
            <person name="Zhu J."/>
            <person name="Ruan X."/>
            <person name="Zhao L."/>
            <person name="Wei J."/>
            <person name="Que T."/>
            <person name="Du C."/>
            <person name="Cheng J."/>
            <person name="Dai P."/>
            <person name="Han X."/>
            <person name="Huang E."/>
            <person name="Gao Y."/>
            <person name="Liu J."/>
            <person name="Shao H."/>
            <person name="Ye R."/>
            <person name="Li L."/>
            <person name="Wei W."/>
            <person name="Wang X."/>
            <person name="Wang C."/>
            <person name="Huo Q."/>
            <person name="Li W."/>
            <person name="Guo W."/>
            <person name="Chen H."/>
            <person name="Chen S."/>
            <person name="Zhou L."/>
            <person name="Zhou L."/>
            <person name="Ni X."/>
            <person name="Tian J."/>
            <person name="Zhou Y."/>
            <person name="Sheng Y."/>
            <person name="Liu T."/>
            <person name="Pan Y."/>
            <person name="Xia L."/>
            <person name="Li J."/>
            <person name="Zhao F."/>
            <person name="Cao W."/>
        </authorList>
    </citation>
    <scope>NUCLEOTIDE SEQUENCE</scope>
    <source>
        <strain evidence="2">Rsan-2018</strain>
        <tissue evidence="2">Larvae</tissue>
    </source>
</reference>
<dbReference type="AlphaFoldDB" id="A0A9D4PUP8"/>
<name>A0A9D4PUP8_RHISA</name>
<accession>A0A9D4PUP8</accession>
<evidence type="ECO:0000256" key="1">
    <source>
        <dbReference type="SAM" id="SignalP"/>
    </source>
</evidence>
<evidence type="ECO:0008006" key="4">
    <source>
        <dbReference type="Google" id="ProtNLM"/>
    </source>
</evidence>